<comment type="caution">
    <text evidence="1">The sequence shown here is derived from an EMBL/GenBank/DDBJ whole genome shotgun (WGS) entry which is preliminary data.</text>
</comment>
<gene>
    <name evidence="1" type="ORF">XPU_2735</name>
</gene>
<reference evidence="1 2" key="1">
    <citation type="submission" date="2014-01" db="EMBL/GenBank/DDBJ databases">
        <title>Genome sequence and analysis of Xanthomonas arboricola pv. pruni.</title>
        <authorList>
            <person name="Fujikawa T."/>
            <person name="Nakazono-Nagaoka E."/>
        </authorList>
    </citation>
    <scope>NUCLEOTIDE SEQUENCE [LARGE SCALE GENOMIC DNA]</scope>
    <source>
        <strain evidence="2">MAFF 311562</strain>
    </source>
</reference>
<protein>
    <submittedName>
        <fullName evidence="1">Uncharacterized protein</fullName>
    </submittedName>
</protein>
<accession>W4S4W8</accession>
<evidence type="ECO:0000313" key="2">
    <source>
        <dbReference type="Proteomes" id="UP000019143"/>
    </source>
</evidence>
<evidence type="ECO:0000313" key="1">
    <source>
        <dbReference type="EMBL" id="GAE51203.1"/>
    </source>
</evidence>
<name>W4S4W8_9XANT</name>
<dbReference type="EMBL" id="BAVB01000290">
    <property type="protein sequence ID" value="GAE51203.1"/>
    <property type="molecule type" value="Genomic_DNA"/>
</dbReference>
<dbReference type="AlphaFoldDB" id="W4S4W8"/>
<organism evidence="1 2">
    <name type="scientific">Xanthomonas arboricola pv. pruni str. MAFF 311562</name>
    <dbReference type="NCBI Taxonomy" id="1414836"/>
    <lineage>
        <taxon>Bacteria</taxon>
        <taxon>Pseudomonadati</taxon>
        <taxon>Pseudomonadota</taxon>
        <taxon>Gammaproteobacteria</taxon>
        <taxon>Lysobacterales</taxon>
        <taxon>Lysobacteraceae</taxon>
        <taxon>Xanthomonas</taxon>
    </lineage>
</organism>
<sequence>MQHRIDLLRSQQFGQLGRAHIHAMEVLAETHQVLQMVEYALGGVAQIIDNAYFMATSRRLDAGM</sequence>
<proteinExistence type="predicted"/>
<dbReference type="Proteomes" id="UP000019143">
    <property type="component" value="Unassembled WGS sequence"/>
</dbReference>